<comment type="caution">
    <text evidence="1">The sequence shown here is derived from an EMBL/GenBank/DDBJ whole genome shotgun (WGS) entry which is preliminary data.</text>
</comment>
<keyword evidence="2" id="KW-1185">Reference proteome</keyword>
<accession>A0ACC1RQM8</accession>
<protein>
    <submittedName>
        <fullName evidence="1">Uncharacterized protein</fullName>
    </submittedName>
</protein>
<organism evidence="1 2">
    <name type="scientific">Phlebia brevispora</name>
    <dbReference type="NCBI Taxonomy" id="194682"/>
    <lineage>
        <taxon>Eukaryota</taxon>
        <taxon>Fungi</taxon>
        <taxon>Dikarya</taxon>
        <taxon>Basidiomycota</taxon>
        <taxon>Agaricomycotina</taxon>
        <taxon>Agaricomycetes</taxon>
        <taxon>Polyporales</taxon>
        <taxon>Meruliaceae</taxon>
        <taxon>Phlebia</taxon>
    </lineage>
</organism>
<dbReference type="EMBL" id="JANHOG010002350">
    <property type="protein sequence ID" value="KAJ3524338.1"/>
    <property type="molecule type" value="Genomic_DNA"/>
</dbReference>
<gene>
    <name evidence="1" type="ORF">NM688_g8579</name>
</gene>
<name>A0ACC1RQM8_9APHY</name>
<proteinExistence type="predicted"/>
<sequence>MQACSLFGSHPGGAAAWGGDGHEPDSPTTLHNLGSVPTLKILTLLHRDGTIHARTAIRIKQEKEAAGTSSSRSHVPQEEVLENLRTIEAIQYLSAEYQPTQSQSEKGITQLTRKLSAYNLTKAEKLQIVNLAPTEPVELYVIVEELEDRFATQIDEILDAVKASLSTPAPTASASAAAPTRDINRHEIERVYREDEMAWDDYESNEVVFDDAGEGAGIEGDLEADDD</sequence>
<evidence type="ECO:0000313" key="1">
    <source>
        <dbReference type="EMBL" id="KAJ3524338.1"/>
    </source>
</evidence>
<dbReference type="Proteomes" id="UP001148662">
    <property type="component" value="Unassembled WGS sequence"/>
</dbReference>
<evidence type="ECO:0000313" key="2">
    <source>
        <dbReference type="Proteomes" id="UP001148662"/>
    </source>
</evidence>
<reference evidence="1" key="1">
    <citation type="submission" date="2022-07" db="EMBL/GenBank/DDBJ databases">
        <title>Genome Sequence of Phlebia brevispora.</title>
        <authorList>
            <person name="Buettner E."/>
        </authorList>
    </citation>
    <scope>NUCLEOTIDE SEQUENCE</scope>
    <source>
        <strain evidence="1">MPL23</strain>
    </source>
</reference>